<accession>F3CIA1</accession>
<proteinExistence type="predicted"/>
<sequence length="43" mass="4750">AACDQLLDAMVPDHAITDDDQGFYIVHGEDCGVHSKSRPRPIR</sequence>
<feature type="non-terminal residue" evidence="1">
    <location>
        <position position="43"/>
    </location>
</feature>
<feature type="non-terminal residue" evidence="1">
    <location>
        <position position="1"/>
    </location>
</feature>
<gene>
    <name evidence="1" type="ORF">Pgy4_39123</name>
</gene>
<name>F3CIA1_PSESG</name>
<evidence type="ECO:0000313" key="2">
    <source>
        <dbReference type="Proteomes" id="UP000005466"/>
    </source>
</evidence>
<evidence type="ECO:0000313" key="1">
    <source>
        <dbReference type="EMBL" id="EGH18993.1"/>
    </source>
</evidence>
<dbReference type="Proteomes" id="UP000005466">
    <property type="component" value="Unassembled WGS sequence"/>
</dbReference>
<dbReference type="HOGENOM" id="CLU_3244180_0_0_6"/>
<dbReference type="AlphaFoldDB" id="F3CIA1"/>
<reference evidence="1 2" key="1">
    <citation type="journal article" date="2011" name="PLoS Pathog.">
        <title>Dynamic evolution of pathogenicity revealed by sequencing and comparative genomics of 19 Pseudomonas syringae isolates.</title>
        <authorList>
            <person name="Baltrus D.A."/>
            <person name="Nishimura M.T."/>
            <person name="Romanchuk A."/>
            <person name="Chang J.H."/>
            <person name="Mukhtar M.S."/>
            <person name="Cherkis K."/>
            <person name="Roach J."/>
            <person name="Grant S.R."/>
            <person name="Jones C.D."/>
            <person name="Dangl J.L."/>
        </authorList>
    </citation>
    <scope>NUCLEOTIDE SEQUENCE [LARGE SCALE GENOMIC DNA]</scope>
    <source>
        <strain evidence="2">race 4</strain>
    </source>
</reference>
<organism evidence="1 2">
    <name type="scientific">Pseudomonas savastanoi pv. glycinea str. race 4</name>
    <dbReference type="NCBI Taxonomy" id="875330"/>
    <lineage>
        <taxon>Bacteria</taxon>
        <taxon>Pseudomonadati</taxon>
        <taxon>Pseudomonadota</taxon>
        <taxon>Gammaproteobacteria</taxon>
        <taxon>Pseudomonadales</taxon>
        <taxon>Pseudomonadaceae</taxon>
        <taxon>Pseudomonas</taxon>
    </lineage>
</organism>
<comment type="caution">
    <text evidence="1">The sequence shown here is derived from an EMBL/GenBank/DDBJ whole genome shotgun (WGS) entry which is preliminary data.</text>
</comment>
<protein>
    <submittedName>
        <fullName evidence="1">Uncharacterized protein</fullName>
    </submittedName>
</protein>
<dbReference type="EMBL" id="ADWY01003442">
    <property type="protein sequence ID" value="EGH18993.1"/>
    <property type="molecule type" value="Genomic_DNA"/>
</dbReference>